<evidence type="ECO:0000256" key="6">
    <source>
        <dbReference type="ARBA" id="ARBA00023136"/>
    </source>
</evidence>
<reference evidence="9 10" key="1">
    <citation type="submission" date="2018-10" db="EMBL/GenBank/DDBJ databases">
        <title>Natrarchaeobius chitinivorans gen. nov., sp. nov., and Natrarchaeobius haloalkaliphilus sp. nov., alkaliphilic, chitin-utilizing haloarchaea from hypersaline alkaline lakes.</title>
        <authorList>
            <person name="Sorokin D.Y."/>
            <person name="Elcheninov A.G."/>
            <person name="Kostrikina N.A."/>
            <person name="Bale N.J."/>
            <person name="Sinninghe Damste J.S."/>
            <person name="Khijniak T.V."/>
            <person name="Kublanov I.V."/>
            <person name="Toshchakov S.V."/>
        </authorList>
    </citation>
    <scope>NUCLEOTIDE SEQUENCE [LARGE SCALE GENOMIC DNA]</scope>
    <source>
        <strain evidence="9 10">AArcht7</strain>
    </source>
</reference>
<evidence type="ECO:0000256" key="5">
    <source>
        <dbReference type="ARBA" id="ARBA00022989"/>
    </source>
</evidence>
<keyword evidence="4 7" id="KW-0812">Transmembrane</keyword>
<keyword evidence="5 7" id="KW-1133">Transmembrane helix</keyword>
<proteinExistence type="inferred from homology"/>
<feature type="transmembrane region" description="Helical" evidence="7">
    <location>
        <begin position="21"/>
        <end position="41"/>
    </location>
</feature>
<accession>A0A3N6MRU0</accession>
<feature type="transmembrane region" description="Helical" evidence="7">
    <location>
        <begin position="296"/>
        <end position="318"/>
    </location>
</feature>
<keyword evidence="2 7" id="KW-0813">Transport</keyword>
<name>A0A3N6MRU0_NATCH</name>
<feature type="transmembrane region" description="Helical" evidence="7">
    <location>
        <begin position="113"/>
        <end position="139"/>
    </location>
</feature>
<evidence type="ECO:0000259" key="8">
    <source>
        <dbReference type="PROSITE" id="PS50928"/>
    </source>
</evidence>
<organism evidence="9 10">
    <name type="scientific">Natrarchaeobius chitinivorans</name>
    <dbReference type="NCBI Taxonomy" id="1679083"/>
    <lineage>
        <taxon>Archaea</taxon>
        <taxon>Methanobacteriati</taxon>
        <taxon>Methanobacteriota</taxon>
        <taxon>Stenosarchaea group</taxon>
        <taxon>Halobacteria</taxon>
        <taxon>Halobacteriales</taxon>
        <taxon>Natrialbaceae</taxon>
        <taxon>Natrarchaeobius</taxon>
    </lineage>
</organism>
<dbReference type="InterPro" id="IPR035906">
    <property type="entry name" value="MetI-like_sf"/>
</dbReference>
<gene>
    <name evidence="9" type="ORF">EA472_11690</name>
</gene>
<dbReference type="AlphaFoldDB" id="A0A3N6MRU0"/>
<feature type="transmembrane region" description="Helical" evidence="7">
    <location>
        <begin position="151"/>
        <end position="171"/>
    </location>
</feature>
<evidence type="ECO:0000256" key="4">
    <source>
        <dbReference type="ARBA" id="ARBA00022692"/>
    </source>
</evidence>
<dbReference type="Pfam" id="PF12911">
    <property type="entry name" value="OppC_N"/>
    <property type="match status" value="1"/>
</dbReference>
<dbReference type="InterPro" id="IPR000515">
    <property type="entry name" value="MetI-like"/>
</dbReference>
<evidence type="ECO:0000256" key="2">
    <source>
        <dbReference type="ARBA" id="ARBA00022448"/>
    </source>
</evidence>
<dbReference type="PANTHER" id="PTHR43386">
    <property type="entry name" value="OLIGOPEPTIDE TRANSPORT SYSTEM PERMEASE PROTEIN APPC"/>
    <property type="match status" value="1"/>
</dbReference>
<keyword evidence="10" id="KW-1185">Reference proteome</keyword>
<comment type="similarity">
    <text evidence="7">Belongs to the binding-protein-dependent transport system permease family.</text>
</comment>
<dbReference type="Gene3D" id="1.10.3720.10">
    <property type="entry name" value="MetI-like"/>
    <property type="match status" value="1"/>
</dbReference>
<dbReference type="GO" id="GO:0005886">
    <property type="term" value="C:plasma membrane"/>
    <property type="evidence" value="ECO:0007669"/>
    <property type="project" value="UniProtKB-SubCell"/>
</dbReference>
<sequence>MISDRLKANLKREFDRSLMAKLGLAIAIVILLLATFAPILATHNPTTTGQFDEHGNSYPPWGVTHETHTWEDGDDGRERISYTAEPSPDHYLGTNNIGQDVFSRLLYGARTSLLVGLIGTGLAAAVGVPFGLISGYYGGRIDDSMMRIADVMLAFPSLVLAIALIGVFGRSEQFIPDPIVMAGFADGMPEYAVLPGTVTLVVALVNWVWFARVARGEAMSVRSEEYVKAARSLGANNRTILVKHVLPNSLTPIIVLATIQVAAIILLESALSYLGFSGTTLSWGYEIQQGQDYLATAWWIATVPGIGIVLAVISINLLGDWLRDSLDPNIGGEGGV</sequence>
<dbReference type="PANTHER" id="PTHR43386:SF1">
    <property type="entry name" value="D,D-DIPEPTIDE TRANSPORT SYSTEM PERMEASE PROTEIN DDPC-RELATED"/>
    <property type="match status" value="1"/>
</dbReference>
<keyword evidence="6 7" id="KW-0472">Membrane</keyword>
<dbReference type="InterPro" id="IPR050366">
    <property type="entry name" value="BP-dependent_transpt_permease"/>
</dbReference>
<feature type="transmembrane region" description="Helical" evidence="7">
    <location>
        <begin position="253"/>
        <end position="276"/>
    </location>
</feature>
<evidence type="ECO:0000313" key="10">
    <source>
        <dbReference type="Proteomes" id="UP000281431"/>
    </source>
</evidence>
<feature type="transmembrane region" description="Helical" evidence="7">
    <location>
        <begin position="191"/>
        <end position="210"/>
    </location>
</feature>
<dbReference type="CDD" id="cd06261">
    <property type="entry name" value="TM_PBP2"/>
    <property type="match status" value="1"/>
</dbReference>
<dbReference type="SUPFAM" id="SSF161098">
    <property type="entry name" value="MetI-like"/>
    <property type="match status" value="1"/>
</dbReference>
<dbReference type="GO" id="GO:0055085">
    <property type="term" value="P:transmembrane transport"/>
    <property type="evidence" value="ECO:0007669"/>
    <property type="project" value="InterPro"/>
</dbReference>
<protein>
    <submittedName>
        <fullName evidence="9">ABC transporter permease</fullName>
    </submittedName>
</protein>
<keyword evidence="3" id="KW-1003">Cell membrane</keyword>
<comment type="subcellular location">
    <subcellularLocation>
        <location evidence="1 7">Cell membrane</location>
        <topology evidence="1 7">Multi-pass membrane protein</topology>
    </subcellularLocation>
</comment>
<dbReference type="Proteomes" id="UP000281431">
    <property type="component" value="Unassembled WGS sequence"/>
</dbReference>
<evidence type="ECO:0000256" key="3">
    <source>
        <dbReference type="ARBA" id="ARBA00022475"/>
    </source>
</evidence>
<evidence type="ECO:0000313" key="9">
    <source>
        <dbReference type="EMBL" id="RQH00491.1"/>
    </source>
</evidence>
<dbReference type="PROSITE" id="PS50928">
    <property type="entry name" value="ABC_TM1"/>
    <property type="match status" value="1"/>
</dbReference>
<comment type="caution">
    <text evidence="9">The sequence shown here is derived from an EMBL/GenBank/DDBJ whole genome shotgun (WGS) entry which is preliminary data.</text>
</comment>
<dbReference type="InterPro" id="IPR025966">
    <property type="entry name" value="OppC_N"/>
</dbReference>
<evidence type="ECO:0000256" key="1">
    <source>
        <dbReference type="ARBA" id="ARBA00004651"/>
    </source>
</evidence>
<dbReference type="Pfam" id="PF00528">
    <property type="entry name" value="BPD_transp_1"/>
    <property type="match status" value="1"/>
</dbReference>
<feature type="domain" description="ABC transmembrane type-1" evidence="8">
    <location>
        <begin position="109"/>
        <end position="319"/>
    </location>
</feature>
<dbReference type="EMBL" id="REFZ01000006">
    <property type="protein sequence ID" value="RQH00491.1"/>
    <property type="molecule type" value="Genomic_DNA"/>
</dbReference>
<dbReference type="OrthoDB" id="312811at2157"/>
<evidence type="ECO:0000256" key="7">
    <source>
        <dbReference type="RuleBase" id="RU363032"/>
    </source>
</evidence>